<gene>
    <name evidence="2" type="primary">soj_3</name>
    <name evidence="2" type="ORF">ERICIII_04903</name>
</gene>
<dbReference type="InterPro" id="IPR025669">
    <property type="entry name" value="AAA_dom"/>
</dbReference>
<dbReference type="Proteomes" id="UP000239833">
    <property type="component" value="Plasmid unnamed1"/>
</dbReference>
<geneLocation type="plasmid" evidence="2">
    <name>unnamed1</name>
</geneLocation>
<sequence>MCVTISFGIQKGGVGKTTACAITSYLLARDGAKVLVVDFDSQGNLTEFLTRQDIYDFQHYTALEAVKDQNPIRYIHHISENLHLLPAEDLLATFSRWLYREYKGDPTQVLAKTLEVVKNDYDYILIDLPPNLGDQTINGLTASDYAVVILQSEPFCYSALERYLETIEIVQKTPNPNIRLAGILCALNDSRTSIDSSILIKVREEYQDFVFNSVIKRRSRIKEFVVEGIKDHTKMDQTVLEPYINFVEELKERVKQS</sequence>
<organism evidence="2 3">
    <name type="scientific">Paenibacillus larvae subsp. larvae</name>
    <dbReference type="NCBI Taxonomy" id="147375"/>
    <lineage>
        <taxon>Bacteria</taxon>
        <taxon>Bacillati</taxon>
        <taxon>Bacillota</taxon>
        <taxon>Bacilli</taxon>
        <taxon>Bacillales</taxon>
        <taxon>Paenibacillaceae</taxon>
        <taxon>Paenibacillus</taxon>
    </lineage>
</organism>
<dbReference type="SUPFAM" id="SSF52540">
    <property type="entry name" value="P-loop containing nucleoside triphosphate hydrolases"/>
    <property type="match status" value="1"/>
</dbReference>
<evidence type="ECO:0000313" key="2">
    <source>
        <dbReference type="EMBL" id="AVF28905.1"/>
    </source>
</evidence>
<dbReference type="InterPro" id="IPR050678">
    <property type="entry name" value="DNA_Partitioning_ATPase"/>
</dbReference>
<feature type="domain" description="AAA" evidence="1">
    <location>
        <begin position="4"/>
        <end position="179"/>
    </location>
</feature>
<dbReference type="RefSeq" id="WP_104932908.1">
    <property type="nucleotide sequence ID" value="NZ_CP019656.1"/>
</dbReference>
<dbReference type="PANTHER" id="PTHR13696:SF52">
    <property type="entry name" value="PARA FAMILY PROTEIN CT_582"/>
    <property type="match status" value="1"/>
</dbReference>
<dbReference type="Gene3D" id="3.40.50.300">
    <property type="entry name" value="P-loop containing nucleotide triphosphate hydrolases"/>
    <property type="match status" value="1"/>
</dbReference>
<evidence type="ECO:0000313" key="3">
    <source>
        <dbReference type="Proteomes" id="UP000239833"/>
    </source>
</evidence>
<dbReference type="EMBL" id="CP019656">
    <property type="protein sequence ID" value="AVF28905.1"/>
    <property type="molecule type" value="Genomic_DNA"/>
</dbReference>
<dbReference type="CDD" id="cd02042">
    <property type="entry name" value="ParAB_family"/>
    <property type="match status" value="1"/>
</dbReference>
<name>A0A2L1U7L2_9BACL</name>
<dbReference type="InterPro" id="IPR027417">
    <property type="entry name" value="P-loop_NTPase"/>
</dbReference>
<dbReference type="PANTHER" id="PTHR13696">
    <property type="entry name" value="P-LOOP CONTAINING NUCLEOSIDE TRIPHOSPHATE HYDROLASE"/>
    <property type="match status" value="1"/>
</dbReference>
<keyword evidence="2" id="KW-0614">Plasmid</keyword>
<evidence type="ECO:0000259" key="1">
    <source>
        <dbReference type="Pfam" id="PF13614"/>
    </source>
</evidence>
<proteinExistence type="predicted"/>
<dbReference type="AlphaFoldDB" id="A0A2L1U7L2"/>
<protein>
    <submittedName>
        <fullName evidence="2">Sporulation initiation inhibitor protein Soj</fullName>
    </submittedName>
</protein>
<reference evidence="3" key="1">
    <citation type="submission" date="2017-02" db="EMBL/GenBank/DDBJ databases">
        <title>Delineation of Paenibacillus larvae strains originating from foulbrood outbreaks.</title>
        <authorList>
            <person name="Beims H."/>
            <person name="Bunk B."/>
            <person name="Sproeer C."/>
            <person name="Mohr K.I."/>
            <person name="Pradella S."/>
            <person name="Guenther G."/>
            <person name="Rohde M."/>
            <person name="von der Ohe W."/>
            <person name="Steinert M."/>
        </authorList>
    </citation>
    <scope>NUCLEOTIDE SEQUENCE [LARGE SCALE GENOMIC DNA]</scope>
    <source>
        <strain evidence="3">Eric_III</strain>
        <plasmid evidence="3">Plasmid unnamed1</plasmid>
    </source>
</reference>
<accession>A0A2L1U7L2</accession>
<dbReference type="Pfam" id="PF13614">
    <property type="entry name" value="AAA_31"/>
    <property type="match status" value="1"/>
</dbReference>